<dbReference type="GO" id="GO:0005524">
    <property type="term" value="F:ATP binding"/>
    <property type="evidence" value="ECO:0007669"/>
    <property type="project" value="UniProtKB-UniRule"/>
</dbReference>
<dbReference type="InterPro" id="IPR059000">
    <property type="entry name" value="ATPase_P-type_domA"/>
</dbReference>
<keyword evidence="12" id="KW-0460">Magnesium</keyword>
<dbReference type="InterPro" id="IPR036412">
    <property type="entry name" value="HAD-like_sf"/>
</dbReference>
<dbReference type="GO" id="GO:0005507">
    <property type="term" value="F:copper ion binding"/>
    <property type="evidence" value="ECO:0007669"/>
    <property type="project" value="InterPro"/>
</dbReference>
<evidence type="ECO:0000256" key="8">
    <source>
        <dbReference type="ARBA" id="ARBA00022737"/>
    </source>
</evidence>
<evidence type="ECO:0000256" key="4">
    <source>
        <dbReference type="ARBA" id="ARBA00022448"/>
    </source>
</evidence>
<dbReference type="PRINTS" id="PR00943">
    <property type="entry name" value="CUATPASE"/>
</dbReference>
<evidence type="ECO:0000256" key="17">
    <source>
        <dbReference type="ARBA" id="ARBA00023136"/>
    </source>
</evidence>
<dbReference type="InterPro" id="IPR044492">
    <property type="entry name" value="P_typ_ATPase_HD_dom"/>
</dbReference>
<keyword evidence="21" id="KW-1185">Reference proteome</keyword>
<organism evidence="20 21">
    <name type="scientific">Bartonella apis</name>
    <dbReference type="NCBI Taxonomy" id="1686310"/>
    <lineage>
        <taxon>Bacteria</taxon>
        <taxon>Pseudomonadati</taxon>
        <taxon>Pseudomonadota</taxon>
        <taxon>Alphaproteobacteria</taxon>
        <taxon>Hyphomicrobiales</taxon>
        <taxon>Bartonellaceae</taxon>
        <taxon>Bartonella</taxon>
    </lineage>
</organism>
<dbReference type="NCBIfam" id="TIGR00003">
    <property type="entry name" value="copper ion binding protein"/>
    <property type="match status" value="2"/>
</dbReference>
<dbReference type="InterPro" id="IPR023214">
    <property type="entry name" value="HAD_sf"/>
</dbReference>
<sequence>MTTTSQTEENSQSPAKDKYHIELDIEGMTCASCVRHVEKALKKVEGVDNAVVNLATEKADVTSRNKLGIDELVHAVEKAGYEVGYQPVDLDIDGMSCASCVRRVEKALLSVDGVKSAVVNLATNRAHVEMLKNVTTIDALEKAVAKAGYGAKPVDNHEEVDRQAVEAHKLGRSLVLALILTIPVFVLEMSGHIIPPFHHFVMTTIGMFPSRLVEFILTTLVLFGPGWRFFKSGIPNLFRATPDMNSLVAVGSFAAWSYSTVATFAGAYMPEGTNNVYFEAAAVIVTLILLGRYLEAGARGRTSEAIRMLAGLKPKTARVLRDNEETDVALNDVAVGDIIVMRPGEKFPVDGSVTSGNSNVDESMMTGEPLPVAKKEGDKVYGGTVNGNGSLTFRAEKIGGDTLIAQIQKMVEDAQSAKLPIQALVDKVTGWFVPAVFAAAIVTFFIWFFVGPAPQFPHALIAGVSVLIIACPCAMGLATPTSIMVGTGRAATLGILFRRGDALQALRDTDIVAFDKTGTLTVGKPVLHKIITADGFDEKQTLADVAAVELRSEHPIGEALNEAAKKAGIPLSTVEDFNSKPGFGISGKVNGREVIIGADRYMNEINVDISGFAKDAAIFGNEGMTPFYAAIDNKAAAIFAVEDPVKQNSAKTVSELQNMGIATALVTGDNRNTAHTIGSKLGISEIVAEVLPAGKVDAVKKIGKSGRRVAFVGDGINDAPALAAADTGIAIGTGADVAIESADVVLMSGDPTGVVNAIAISKATIRNIKQNLFWAFGYNILLIPVAAGIFYPVWGVQLSPMLSAAAMAISSVFVLSNALRLKRFKPRL</sequence>
<feature type="domain" description="HMA" evidence="19">
    <location>
        <begin position="86"/>
        <end position="152"/>
    </location>
</feature>
<name>A0A1R0F8Y1_9HYPH</name>
<dbReference type="InterPro" id="IPR023299">
    <property type="entry name" value="ATPase_P-typ_cyto_dom_N"/>
</dbReference>
<dbReference type="OrthoDB" id="9807843at2"/>
<evidence type="ECO:0000256" key="5">
    <source>
        <dbReference type="ARBA" id="ARBA00022475"/>
    </source>
</evidence>
<dbReference type="GO" id="GO:0043682">
    <property type="term" value="F:P-type divalent copper transporter activity"/>
    <property type="evidence" value="ECO:0007669"/>
    <property type="project" value="TreeGrafter"/>
</dbReference>
<dbReference type="PROSITE" id="PS01047">
    <property type="entry name" value="HMA_1"/>
    <property type="match status" value="2"/>
</dbReference>
<dbReference type="PANTHER" id="PTHR43520:SF8">
    <property type="entry name" value="P-TYPE CU(+) TRANSPORTER"/>
    <property type="match status" value="1"/>
</dbReference>
<dbReference type="GO" id="GO:0055070">
    <property type="term" value="P:copper ion homeostasis"/>
    <property type="evidence" value="ECO:0007669"/>
    <property type="project" value="TreeGrafter"/>
</dbReference>
<dbReference type="SFLD" id="SFLDG00002">
    <property type="entry name" value="C1.7:_P-type_atpase_like"/>
    <property type="match status" value="1"/>
</dbReference>
<comment type="subcellular location">
    <subcellularLocation>
        <location evidence="1">Cell membrane</location>
        <topology evidence="1">Multi-pass membrane protein</topology>
    </subcellularLocation>
</comment>
<keyword evidence="11 18" id="KW-0067">ATP-binding</keyword>
<dbReference type="SUPFAM" id="SSF81665">
    <property type="entry name" value="Calcium ATPase, transmembrane domain M"/>
    <property type="match status" value="1"/>
</dbReference>
<dbReference type="EMBL" id="LXYT01000002">
    <property type="protein sequence ID" value="OLY43362.1"/>
    <property type="molecule type" value="Genomic_DNA"/>
</dbReference>
<dbReference type="InterPro" id="IPR023298">
    <property type="entry name" value="ATPase_P-typ_TM_dom_sf"/>
</dbReference>
<dbReference type="Gene3D" id="3.40.50.1000">
    <property type="entry name" value="HAD superfamily/HAD-like"/>
    <property type="match status" value="1"/>
</dbReference>
<proteinExistence type="inferred from homology"/>
<dbReference type="GO" id="GO:0140581">
    <property type="term" value="F:P-type monovalent copper transporter activity"/>
    <property type="evidence" value="ECO:0007669"/>
    <property type="project" value="UniProtKB-EC"/>
</dbReference>
<evidence type="ECO:0000256" key="1">
    <source>
        <dbReference type="ARBA" id="ARBA00004651"/>
    </source>
</evidence>
<dbReference type="InterPro" id="IPR017969">
    <property type="entry name" value="Heavy-metal-associated_CS"/>
</dbReference>
<keyword evidence="16" id="KW-0406">Ion transport</keyword>
<dbReference type="Gene3D" id="3.40.1110.10">
    <property type="entry name" value="Calcium-transporting ATPase, cytoplasmic domain N"/>
    <property type="match status" value="1"/>
</dbReference>
<evidence type="ECO:0000256" key="12">
    <source>
        <dbReference type="ARBA" id="ARBA00022842"/>
    </source>
</evidence>
<evidence type="ECO:0000313" key="20">
    <source>
        <dbReference type="EMBL" id="OLY43362.1"/>
    </source>
</evidence>
<feature type="transmembrane region" description="Helical" evidence="18">
    <location>
        <begin position="200"/>
        <end position="223"/>
    </location>
</feature>
<dbReference type="InterPro" id="IPR018303">
    <property type="entry name" value="ATPase_P-typ_P_site"/>
</dbReference>
<keyword evidence="14 18" id="KW-1133">Transmembrane helix</keyword>
<dbReference type="Proteomes" id="UP000187344">
    <property type="component" value="Unassembled WGS sequence"/>
</dbReference>
<dbReference type="RefSeq" id="WP_075870235.1">
    <property type="nucleotide sequence ID" value="NZ_LXYT01000002.1"/>
</dbReference>
<comment type="similarity">
    <text evidence="2 18">Belongs to the cation transport ATPase (P-type) (TC 3.A.3) family. Type IB subfamily.</text>
</comment>
<feature type="transmembrane region" description="Helical" evidence="18">
    <location>
        <begin position="244"/>
        <end position="269"/>
    </location>
</feature>
<dbReference type="InterPro" id="IPR036163">
    <property type="entry name" value="HMA_dom_sf"/>
</dbReference>
<evidence type="ECO:0000256" key="16">
    <source>
        <dbReference type="ARBA" id="ARBA00023065"/>
    </source>
</evidence>
<keyword evidence="20" id="KW-0378">Hydrolase</keyword>
<keyword evidence="13" id="KW-1278">Translocase</keyword>
<dbReference type="Pfam" id="PF00702">
    <property type="entry name" value="Hydrolase"/>
    <property type="match status" value="1"/>
</dbReference>
<evidence type="ECO:0000256" key="13">
    <source>
        <dbReference type="ARBA" id="ARBA00022967"/>
    </source>
</evidence>
<dbReference type="SUPFAM" id="SSF56784">
    <property type="entry name" value="HAD-like"/>
    <property type="match status" value="1"/>
</dbReference>
<dbReference type="CDD" id="cd02094">
    <property type="entry name" value="P-type_ATPase_Cu-like"/>
    <property type="match status" value="1"/>
</dbReference>
<dbReference type="Gene3D" id="3.30.70.100">
    <property type="match status" value="2"/>
</dbReference>
<dbReference type="InterPro" id="IPR006122">
    <property type="entry name" value="HMA_Cu_ion-bd"/>
</dbReference>
<dbReference type="SUPFAM" id="SSF55008">
    <property type="entry name" value="HMA, heavy metal-associated domain"/>
    <property type="match status" value="2"/>
</dbReference>
<evidence type="ECO:0000256" key="9">
    <source>
        <dbReference type="ARBA" id="ARBA00022741"/>
    </source>
</evidence>
<reference evidence="20 21" key="1">
    <citation type="submission" date="2016-12" db="EMBL/GenBank/DDBJ databases">
        <title>Comparative genomics of Bartonella apis.</title>
        <authorList>
            <person name="Engel P."/>
        </authorList>
    </citation>
    <scope>NUCLEOTIDE SEQUENCE [LARGE SCALE GENOMIC DNA]</scope>
    <source>
        <strain evidence="20 21">PEB0149</strain>
    </source>
</reference>
<accession>A0A1R0F8Y1</accession>
<evidence type="ECO:0000313" key="21">
    <source>
        <dbReference type="Proteomes" id="UP000187344"/>
    </source>
</evidence>
<dbReference type="NCBIfam" id="TIGR01494">
    <property type="entry name" value="ATPase_P-type"/>
    <property type="match status" value="1"/>
</dbReference>
<dbReference type="SFLD" id="SFLDS00003">
    <property type="entry name" value="Haloacid_Dehalogenase"/>
    <property type="match status" value="1"/>
</dbReference>
<dbReference type="PANTHER" id="PTHR43520">
    <property type="entry name" value="ATP7, ISOFORM B"/>
    <property type="match status" value="1"/>
</dbReference>
<keyword evidence="4" id="KW-0813">Transport</keyword>
<evidence type="ECO:0000256" key="3">
    <source>
        <dbReference type="ARBA" id="ARBA00012517"/>
    </source>
</evidence>
<dbReference type="SFLD" id="SFLDF00027">
    <property type="entry name" value="p-type_atpase"/>
    <property type="match status" value="1"/>
</dbReference>
<dbReference type="EC" id="7.2.2.8" evidence="3"/>
<dbReference type="GO" id="GO:0060003">
    <property type="term" value="P:copper ion export"/>
    <property type="evidence" value="ECO:0007669"/>
    <property type="project" value="UniProtKB-ARBA"/>
</dbReference>
<feature type="transmembrane region" description="Helical" evidence="18">
    <location>
        <begin position="174"/>
        <end position="194"/>
    </location>
</feature>
<evidence type="ECO:0000256" key="11">
    <source>
        <dbReference type="ARBA" id="ARBA00022840"/>
    </source>
</evidence>
<feature type="transmembrane region" description="Helical" evidence="18">
    <location>
        <begin position="800"/>
        <end position="819"/>
    </location>
</feature>
<keyword evidence="17 18" id="KW-0472">Membrane</keyword>
<dbReference type="Gene3D" id="2.70.150.10">
    <property type="entry name" value="Calcium-transporting ATPase, cytoplasmic transduction domain A"/>
    <property type="match status" value="1"/>
</dbReference>
<evidence type="ECO:0000256" key="14">
    <source>
        <dbReference type="ARBA" id="ARBA00022989"/>
    </source>
</evidence>
<dbReference type="PROSITE" id="PS50846">
    <property type="entry name" value="HMA_2"/>
    <property type="match status" value="2"/>
</dbReference>
<protein>
    <recommendedName>
        <fullName evidence="3">P-type Cu(+) transporter</fullName>
        <ecNumber evidence="3">7.2.2.8</ecNumber>
    </recommendedName>
</protein>
<evidence type="ECO:0000256" key="6">
    <source>
        <dbReference type="ARBA" id="ARBA00022692"/>
    </source>
</evidence>
<dbReference type="InterPro" id="IPR027256">
    <property type="entry name" value="P-typ_ATPase_IB"/>
</dbReference>
<feature type="domain" description="HMA" evidence="19">
    <location>
        <begin position="19"/>
        <end position="84"/>
    </location>
</feature>
<evidence type="ECO:0000256" key="15">
    <source>
        <dbReference type="ARBA" id="ARBA00023008"/>
    </source>
</evidence>
<dbReference type="InterPro" id="IPR001757">
    <property type="entry name" value="P_typ_ATPase"/>
</dbReference>
<keyword evidence="7 18" id="KW-0479">Metal-binding</keyword>
<keyword evidence="5 18" id="KW-1003">Cell membrane</keyword>
<gene>
    <name evidence="20" type="ORF">PEB0149_007880</name>
</gene>
<feature type="transmembrane region" description="Helical" evidence="18">
    <location>
        <begin position="772"/>
        <end position="794"/>
    </location>
</feature>
<keyword evidence="10" id="KW-0187">Copper transport</keyword>
<keyword evidence="9 18" id="KW-0547">Nucleotide-binding</keyword>
<evidence type="ECO:0000256" key="10">
    <source>
        <dbReference type="ARBA" id="ARBA00022796"/>
    </source>
</evidence>
<dbReference type="NCBIfam" id="TIGR01525">
    <property type="entry name" value="ATPase-IB_hvy"/>
    <property type="match status" value="1"/>
</dbReference>
<comment type="caution">
    <text evidence="20">The sequence shown here is derived from an EMBL/GenBank/DDBJ whole genome shotgun (WGS) entry which is preliminary data.</text>
</comment>
<dbReference type="Pfam" id="PF00122">
    <property type="entry name" value="E1-E2_ATPase"/>
    <property type="match status" value="1"/>
</dbReference>
<dbReference type="GO" id="GO:0016887">
    <property type="term" value="F:ATP hydrolysis activity"/>
    <property type="evidence" value="ECO:0007669"/>
    <property type="project" value="InterPro"/>
</dbReference>
<dbReference type="AlphaFoldDB" id="A0A1R0F8Y1"/>
<dbReference type="FunFam" id="2.70.150.10:FF:000020">
    <property type="entry name" value="Copper-exporting P-type ATPase A"/>
    <property type="match status" value="1"/>
</dbReference>
<dbReference type="InterPro" id="IPR006121">
    <property type="entry name" value="HMA_dom"/>
</dbReference>
<keyword evidence="6 18" id="KW-0812">Transmembrane</keyword>
<dbReference type="PROSITE" id="PS00154">
    <property type="entry name" value="ATPASE_E1_E2"/>
    <property type="match status" value="1"/>
</dbReference>
<feature type="transmembrane region" description="Helical" evidence="18">
    <location>
        <begin position="275"/>
        <end position="294"/>
    </location>
</feature>
<evidence type="ECO:0000256" key="7">
    <source>
        <dbReference type="ARBA" id="ARBA00022723"/>
    </source>
</evidence>
<dbReference type="Pfam" id="PF00403">
    <property type="entry name" value="HMA"/>
    <property type="match status" value="2"/>
</dbReference>
<feature type="transmembrane region" description="Helical" evidence="18">
    <location>
        <begin position="456"/>
        <end position="479"/>
    </location>
</feature>
<feature type="transmembrane region" description="Helical" evidence="18">
    <location>
        <begin position="428"/>
        <end position="450"/>
    </location>
</feature>
<keyword evidence="15" id="KW-0186">Copper</keyword>
<evidence type="ECO:0000259" key="19">
    <source>
        <dbReference type="PROSITE" id="PS50846"/>
    </source>
</evidence>
<keyword evidence="8" id="KW-0677">Repeat</keyword>
<dbReference type="SUPFAM" id="SSF81653">
    <property type="entry name" value="Calcium ATPase, transduction domain A"/>
    <property type="match status" value="1"/>
</dbReference>
<dbReference type="InterPro" id="IPR008250">
    <property type="entry name" value="ATPase_P-typ_transduc_dom_A_sf"/>
</dbReference>
<dbReference type="CDD" id="cd00371">
    <property type="entry name" value="HMA"/>
    <property type="match status" value="2"/>
</dbReference>
<evidence type="ECO:0000256" key="18">
    <source>
        <dbReference type="RuleBase" id="RU362081"/>
    </source>
</evidence>
<dbReference type="PRINTS" id="PR00119">
    <property type="entry name" value="CATATPASE"/>
</dbReference>
<dbReference type="GO" id="GO:0005886">
    <property type="term" value="C:plasma membrane"/>
    <property type="evidence" value="ECO:0007669"/>
    <property type="project" value="UniProtKB-SubCell"/>
</dbReference>
<dbReference type="NCBIfam" id="TIGR01511">
    <property type="entry name" value="ATPase-IB1_Cu"/>
    <property type="match status" value="1"/>
</dbReference>
<evidence type="ECO:0000256" key="2">
    <source>
        <dbReference type="ARBA" id="ARBA00006024"/>
    </source>
</evidence>
<dbReference type="FunFam" id="3.30.70.100:FF:000005">
    <property type="entry name" value="Copper-exporting P-type ATPase A"/>
    <property type="match status" value="2"/>
</dbReference>